<evidence type="ECO:0000259" key="9">
    <source>
        <dbReference type="Pfam" id="PF02224"/>
    </source>
</evidence>
<feature type="binding site" evidence="8">
    <location>
        <begin position="10"/>
        <end position="18"/>
    </location>
    <ligand>
        <name>ATP</name>
        <dbReference type="ChEBI" id="CHEBI:30616"/>
    </ligand>
</feature>
<evidence type="ECO:0000256" key="7">
    <source>
        <dbReference type="ARBA" id="ARBA00048478"/>
    </source>
</evidence>
<keyword evidence="4 8" id="KW-0418">Kinase</keyword>
<dbReference type="HAMAP" id="MF_00238">
    <property type="entry name" value="Cytidyl_kinase_type1"/>
    <property type="match status" value="1"/>
</dbReference>
<evidence type="ECO:0000256" key="5">
    <source>
        <dbReference type="ARBA" id="ARBA00022840"/>
    </source>
</evidence>
<dbReference type="Pfam" id="PF02224">
    <property type="entry name" value="Cytidylate_kin"/>
    <property type="match status" value="1"/>
</dbReference>
<dbReference type="InterPro" id="IPR027417">
    <property type="entry name" value="P-loop_NTPase"/>
</dbReference>
<evidence type="ECO:0000256" key="4">
    <source>
        <dbReference type="ARBA" id="ARBA00022777"/>
    </source>
</evidence>
<evidence type="ECO:0000256" key="3">
    <source>
        <dbReference type="ARBA" id="ARBA00022741"/>
    </source>
</evidence>
<organism evidence="10 11">
    <name type="scientific">Candidatus Onthovivens merdipullorum</name>
    <dbReference type="NCBI Taxonomy" id="2840889"/>
    <lineage>
        <taxon>Bacteria</taxon>
        <taxon>Bacillati</taxon>
        <taxon>Bacillota</taxon>
        <taxon>Bacilli</taxon>
        <taxon>Bacillales</taxon>
        <taxon>Candidatus Onthovivens</taxon>
    </lineage>
</organism>
<dbReference type="InterPro" id="IPR011994">
    <property type="entry name" value="Cytidylate_kinase_dom"/>
</dbReference>
<dbReference type="SUPFAM" id="SSF52540">
    <property type="entry name" value="P-loop containing nucleoside triphosphate hydrolases"/>
    <property type="match status" value="1"/>
</dbReference>
<dbReference type="CDD" id="cd02020">
    <property type="entry name" value="CMPK"/>
    <property type="match status" value="1"/>
</dbReference>
<dbReference type="GO" id="GO:0005829">
    <property type="term" value="C:cytosol"/>
    <property type="evidence" value="ECO:0007669"/>
    <property type="project" value="TreeGrafter"/>
</dbReference>
<keyword evidence="8" id="KW-0963">Cytoplasm</keyword>
<evidence type="ECO:0000256" key="1">
    <source>
        <dbReference type="ARBA" id="ARBA00009427"/>
    </source>
</evidence>
<comment type="caution">
    <text evidence="10">The sequence shown here is derived from an EMBL/GenBank/DDBJ whole genome shotgun (WGS) entry which is preliminary data.</text>
</comment>
<sequence length="222" mass="25538">MKYHAIAIDGPSSSGKSTIAKIVAKKLNYLYVDTGAMYRAFTYACLKNKIDPKNEKESIKLIDKIEIDFNKENNVTLDGIDVSKEIREKEVNDNVSYISTYKDVRTHLIEAQRKIAYNHNVVMDGRDIGSYVLPFADVKIFQVAEVNERAKRRYKENLAKGIECSFEEILENLKKRDYIDSHREYSPLKRADDAITIDTTYMSIEEVSNNILKIIKEKGINI</sequence>
<dbReference type="EMBL" id="JADIMY010000049">
    <property type="protein sequence ID" value="MBO8427383.1"/>
    <property type="molecule type" value="Genomic_DNA"/>
</dbReference>
<dbReference type="PANTHER" id="PTHR21299:SF2">
    <property type="entry name" value="CYTIDYLATE KINASE"/>
    <property type="match status" value="1"/>
</dbReference>
<dbReference type="GO" id="GO:0006220">
    <property type="term" value="P:pyrimidine nucleotide metabolic process"/>
    <property type="evidence" value="ECO:0007669"/>
    <property type="project" value="UniProtKB-UniRule"/>
</dbReference>
<dbReference type="PANTHER" id="PTHR21299">
    <property type="entry name" value="CYTIDYLATE KINASE/PANTOATE-BETA-ALANINE LIGASE"/>
    <property type="match status" value="1"/>
</dbReference>
<comment type="catalytic activity">
    <reaction evidence="7 8">
        <text>CMP + ATP = CDP + ADP</text>
        <dbReference type="Rhea" id="RHEA:11600"/>
        <dbReference type="ChEBI" id="CHEBI:30616"/>
        <dbReference type="ChEBI" id="CHEBI:58069"/>
        <dbReference type="ChEBI" id="CHEBI:60377"/>
        <dbReference type="ChEBI" id="CHEBI:456216"/>
        <dbReference type="EC" id="2.7.4.25"/>
    </reaction>
</comment>
<evidence type="ECO:0000256" key="8">
    <source>
        <dbReference type="HAMAP-Rule" id="MF_00238"/>
    </source>
</evidence>
<dbReference type="Proteomes" id="UP000823613">
    <property type="component" value="Unassembled WGS sequence"/>
</dbReference>
<accession>A0A9D9DH24</accession>
<protein>
    <recommendedName>
        <fullName evidence="8">Cytidylate kinase</fullName>
        <shortName evidence="8">CK</shortName>
        <ecNumber evidence="8">2.7.4.25</ecNumber>
    </recommendedName>
    <alternativeName>
        <fullName evidence="8">Cytidine monophosphate kinase</fullName>
        <shortName evidence="8">CMP kinase</shortName>
    </alternativeName>
</protein>
<dbReference type="InterPro" id="IPR003136">
    <property type="entry name" value="Cytidylate_kin"/>
</dbReference>
<keyword evidence="2 8" id="KW-0808">Transferase</keyword>
<feature type="domain" description="Cytidylate kinase" evidence="9">
    <location>
        <begin position="6"/>
        <end position="216"/>
    </location>
</feature>
<dbReference type="GO" id="GO:0005524">
    <property type="term" value="F:ATP binding"/>
    <property type="evidence" value="ECO:0007669"/>
    <property type="project" value="UniProtKB-UniRule"/>
</dbReference>
<dbReference type="AlphaFoldDB" id="A0A9D9DH24"/>
<evidence type="ECO:0000256" key="6">
    <source>
        <dbReference type="ARBA" id="ARBA00047615"/>
    </source>
</evidence>
<dbReference type="Gene3D" id="3.40.50.300">
    <property type="entry name" value="P-loop containing nucleotide triphosphate hydrolases"/>
    <property type="match status" value="1"/>
</dbReference>
<dbReference type="EC" id="2.7.4.25" evidence="8"/>
<reference evidence="10" key="1">
    <citation type="submission" date="2020-10" db="EMBL/GenBank/DDBJ databases">
        <authorList>
            <person name="Gilroy R."/>
        </authorList>
    </citation>
    <scope>NUCLEOTIDE SEQUENCE</scope>
    <source>
        <strain evidence="10">11159</strain>
    </source>
</reference>
<reference evidence="10" key="2">
    <citation type="journal article" date="2021" name="PeerJ">
        <title>Extensive microbial diversity within the chicken gut microbiome revealed by metagenomics and culture.</title>
        <authorList>
            <person name="Gilroy R."/>
            <person name="Ravi A."/>
            <person name="Getino M."/>
            <person name="Pursley I."/>
            <person name="Horton D.L."/>
            <person name="Alikhan N.F."/>
            <person name="Baker D."/>
            <person name="Gharbi K."/>
            <person name="Hall N."/>
            <person name="Watson M."/>
            <person name="Adriaenssens E.M."/>
            <person name="Foster-Nyarko E."/>
            <person name="Jarju S."/>
            <person name="Secka A."/>
            <person name="Antonio M."/>
            <person name="Oren A."/>
            <person name="Chaudhuri R.R."/>
            <person name="La Ragione R."/>
            <person name="Hildebrand F."/>
            <person name="Pallen M.J."/>
        </authorList>
    </citation>
    <scope>NUCLEOTIDE SEQUENCE</scope>
    <source>
        <strain evidence="10">11159</strain>
    </source>
</reference>
<name>A0A9D9DH24_9BACL</name>
<comment type="subcellular location">
    <subcellularLocation>
        <location evidence="8">Cytoplasm</location>
    </subcellularLocation>
</comment>
<dbReference type="GO" id="GO:0015949">
    <property type="term" value="P:nucleobase-containing small molecule interconversion"/>
    <property type="evidence" value="ECO:0007669"/>
    <property type="project" value="TreeGrafter"/>
</dbReference>
<keyword evidence="3 8" id="KW-0547">Nucleotide-binding</keyword>
<gene>
    <name evidence="8" type="primary">cmk</name>
    <name evidence="10" type="ORF">IAC58_02340</name>
</gene>
<dbReference type="NCBIfam" id="TIGR00017">
    <property type="entry name" value="cmk"/>
    <property type="match status" value="1"/>
</dbReference>
<evidence type="ECO:0000256" key="2">
    <source>
        <dbReference type="ARBA" id="ARBA00022679"/>
    </source>
</evidence>
<comment type="similarity">
    <text evidence="1 8">Belongs to the cytidylate kinase family. Type 1 subfamily.</text>
</comment>
<dbReference type="GO" id="GO:0036431">
    <property type="term" value="F:dCMP kinase activity"/>
    <property type="evidence" value="ECO:0007669"/>
    <property type="project" value="InterPro"/>
</dbReference>
<evidence type="ECO:0000313" key="11">
    <source>
        <dbReference type="Proteomes" id="UP000823613"/>
    </source>
</evidence>
<keyword evidence="5 8" id="KW-0067">ATP-binding</keyword>
<comment type="catalytic activity">
    <reaction evidence="6 8">
        <text>dCMP + ATP = dCDP + ADP</text>
        <dbReference type="Rhea" id="RHEA:25094"/>
        <dbReference type="ChEBI" id="CHEBI:30616"/>
        <dbReference type="ChEBI" id="CHEBI:57566"/>
        <dbReference type="ChEBI" id="CHEBI:58593"/>
        <dbReference type="ChEBI" id="CHEBI:456216"/>
        <dbReference type="EC" id="2.7.4.25"/>
    </reaction>
</comment>
<evidence type="ECO:0000313" key="10">
    <source>
        <dbReference type="EMBL" id="MBO8427383.1"/>
    </source>
</evidence>
<proteinExistence type="inferred from homology"/>